<dbReference type="InterPro" id="IPR028325">
    <property type="entry name" value="VG_K_chnl"/>
</dbReference>
<sequence length="199" mass="21785">MPLILASLVFLAAFATLTLVPGMPFPARVASWAVLLGMWTLFAVDVAVRLALAPNHMSFLRHHWLSLVFLVVPTLCPLRAVGMISRGSINRRRRGPSFRFQAQVAAYATLTTLLYGLTSALLVFGAERDAHRGNIRTFGDAAWWTVSTITTVGFGDVYPVTWRGRWVGGLLMLGGVGLLGVVTASFASWFVSRFDDSRD</sequence>
<evidence type="ECO:0000256" key="8">
    <source>
        <dbReference type="SAM" id="Phobius"/>
    </source>
</evidence>
<comment type="subcellular location">
    <subcellularLocation>
        <location evidence="1">Membrane</location>
        <topology evidence="1">Multi-pass membrane protein</topology>
    </subcellularLocation>
</comment>
<keyword evidence="5" id="KW-0406">Ion transport</keyword>
<keyword evidence="11" id="KW-1185">Reference proteome</keyword>
<evidence type="ECO:0000259" key="9">
    <source>
        <dbReference type="Pfam" id="PF07885"/>
    </source>
</evidence>
<evidence type="ECO:0000256" key="2">
    <source>
        <dbReference type="ARBA" id="ARBA00022448"/>
    </source>
</evidence>
<keyword evidence="6 8" id="KW-0472">Membrane</keyword>
<dbReference type="GO" id="GO:0008076">
    <property type="term" value="C:voltage-gated potassium channel complex"/>
    <property type="evidence" value="ECO:0007669"/>
    <property type="project" value="InterPro"/>
</dbReference>
<evidence type="ECO:0000256" key="1">
    <source>
        <dbReference type="ARBA" id="ARBA00004141"/>
    </source>
</evidence>
<evidence type="ECO:0000313" key="10">
    <source>
        <dbReference type="EMBL" id="MBB4917140.1"/>
    </source>
</evidence>
<organism evidence="10 11">
    <name type="scientific">Streptosporangium saharense</name>
    <dbReference type="NCBI Taxonomy" id="1706840"/>
    <lineage>
        <taxon>Bacteria</taxon>
        <taxon>Bacillati</taxon>
        <taxon>Actinomycetota</taxon>
        <taxon>Actinomycetes</taxon>
        <taxon>Streptosporangiales</taxon>
        <taxon>Streptosporangiaceae</taxon>
        <taxon>Streptosporangium</taxon>
    </lineage>
</organism>
<dbReference type="EMBL" id="JACHJP010000004">
    <property type="protein sequence ID" value="MBB4917140.1"/>
    <property type="molecule type" value="Genomic_DNA"/>
</dbReference>
<dbReference type="AlphaFoldDB" id="A0A7W7QP08"/>
<dbReference type="GO" id="GO:0001508">
    <property type="term" value="P:action potential"/>
    <property type="evidence" value="ECO:0007669"/>
    <property type="project" value="TreeGrafter"/>
</dbReference>
<dbReference type="Proteomes" id="UP000552644">
    <property type="component" value="Unassembled WGS sequence"/>
</dbReference>
<evidence type="ECO:0000256" key="4">
    <source>
        <dbReference type="ARBA" id="ARBA00022989"/>
    </source>
</evidence>
<protein>
    <submittedName>
        <fullName evidence="10">Voltage-gated potassium channel</fullName>
    </submittedName>
</protein>
<dbReference type="Gene3D" id="1.10.287.70">
    <property type="match status" value="1"/>
</dbReference>
<dbReference type="Pfam" id="PF07885">
    <property type="entry name" value="Ion_trans_2"/>
    <property type="match status" value="1"/>
</dbReference>
<dbReference type="InterPro" id="IPR013099">
    <property type="entry name" value="K_chnl_dom"/>
</dbReference>
<comment type="caution">
    <text evidence="10">The sequence shown here is derived from an EMBL/GenBank/DDBJ whole genome shotgun (WGS) entry which is preliminary data.</text>
</comment>
<reference evidence="10 11" key="1">
    <citation type="submission" date="2020-08" db="EMBL/GenBank/DDBJ databases">
        <title>Genomic Encyclopedia of Type Strains, Phase III (KMG-III): the genomes of soil and plant-associated and newly described type strains.</title>
        <authorList>
            <person name="Whitman W."/>
        </authorList>
    </citation>
    <scope>NUCLEOTIDE SEQUENCE [LARGE SCALE GENOMIC DNA]</scope>
    <source>
        <strain evidence="10 11">CECT 8840</strain>
    </source>
</reference>
<dbReference type="PANTHER" id="PTHR11537">
    <property type="entry name" value="VOLTAGE-GATED POTASSIUM CHANNEL"/>
    <property type="match status" value="1"/>
</dbReference>
<dbReference type="SUPFAM" id="SSF81324">
    <property type="entry name" value="Voltage-gated potassium channels"/>
    <property type="match status" value="1"/>
</dbReference>
<feature type="transmembrane region" description="Helical" evidence="8">
    <location>
        <begin position="32"/>
        <end position="52"/>
    </location>
</feature>
<evidence type="ECO:0000256" key="6">
    <source>
        <dbReference type="ARBA" id="ARBA00023136"/>
    </source>
</evidence>
<evidence type="ECO:0000313" key="11">
    <source>
        <dbReference type="Proteomes" id="UP000552644"/>
    </source>
</evidence>
<evidence type="ECO:0000256" key="7">
    <source>
        <dbReference type="ARBA" id="ARBA00023303"/>
    </source>
</evidence>
<feature type="transmembrane region" description="Helical" evidence="8">
    <location>
        <begin position="104"/>
        <end position="126"/>
    </location>
</feature>
<feature type="transmembrane region" description="Helical" evidence="8">
    <location>
        <begin position="166"/>
        <end position="191"/>
    </location>
</feature>
<dbReference type="Gene3D" id="1.20.5.110">
    <property type="match status" value="1"/>
</dbReference>
<feature type="domain" description="Potassium channel" evidence="9">
    <location>
        <begin position="123"/>
        <end position="191"/>
    </location>
</feature>
<keyword evidence="7 10" id="KW-0407">Ion channel</keyword>
<keyword evidence="3 8" id="KW-0812">Transmembrane</keyword>
<name>A0A7W7QP08_9ACTN</name>
<proteinExistence type="predicted"/>
<feature type="transmembrane region" description="Helical" evidence="8">
    <location>
        <begin position="64"/>
        <end position="84"/>
    </location>
</feature>
<feature type="transmembrane region" description="Helical" evidence="8">
    <location>
        <begin position="138"/>
        <end position="160"/>
    </location>
</feature>
<accession>A0A7W7QP08</accession>
<keyword evidence="4 8" id="KW-1133">Transmembrane helix</keyword>
<gene>
    <name evidence="10" type="ORF">FHS44_004248</name>
</gene>
<dbReference type="RefSeq" id="WP_184717151.1">
    <property type="nucleotide sequence ID" value="NZ_JACHJP010000004.1"/>
</dbReference>
<keyword evidence="2" id="KW-0813">Transport</keyword>
<evidence type="ECO:0000256" key="3">
    <source>
        <dbReference type="ARBA" id="ARBA00022692"/>
    </source>
</evidence>
<evidence type="ECO:0000256" key="5">
    <source>
        <dbReference type="ARBA" id="ARBA00023065"/>
    </source>
</evidence>
<dbReference type="GO" id="GO:0005249">
    <property type="term" value="F:voltage-gated potassium channel activity"/>
    <property type="evidence" value="ECO:0007669"/>
    <property type="project" value="InterPro"/>
</dbReference>
<dbReference type="PANTHER" id="PTHR11537:SF254">
    <property type="entry name" value="POTASSIUM VOLTAGE-GATED CHANNEL PROTEIN SHAB"/>
    <property type="match status" value="1"/>
</dbReference>